<dbReference type="SUPFAM" id="SSF50729">
    <property type="entry name" value="PH domain-like"/>
    <property type="match status" value="2"/>
</dbReference>
<dbReference type="EMBL" id="CADEPM010000001">
    <property type="protein sequence ID" value="CAB3397185.1"/>
    <property type="molecule type" value="Genomic_DNA"/>
</dbReference>
<dbReference type="InterPro" id="IPR000857">
    <property type="entry name" value="MyTH4_dom"/>
</dbReference>
<dbReference type="InterPro" id="IPR014352">
    <property type="entry name" value="FERM/acyl-CoA-bd_prot_sf"/>
</dbReference>
<dbReference type="Pfam" id="PF00169">
    <property type="entry name" value="PH"/>
    <property type="match status" value="1"/>
</dbReference>
<keyword evidence="2 3" id="KW-0175">Coiled coil</keyword>
<dbReference type="InterPro" id="IPR000299">
    <property type="entry name" value="FERM_domain"/>
</dbReference>
<keyword evidence="9" id="KW-1185">Reference proteome</keyword>
<evidence type="ECO:0000256" key="1">
    <source>
        <dbReference type="ARBA" id="ARBA00022737"/>
    </source>
</evidence>
<organism evidence="8 9">
    <name type="scientific">Caenorhabditis bovis</name>
    <dbReference type="NCBI Taxonomy" id="2654633"/>
    <lineage>
        <taxon>Eukaryota</taxon>
        <taxon>Metazoa</taxon>
        <taxon>Ecdysozoa</taxon>
        <taxon>Nematoda</taxon>
        <taxon>Chromadorea</taxon>
        <taxon>Rhabditida</taxon>
        <taxon>Rhabditina</taxon>
        <taxon>Rhabditomorpha</taxon>
        <taxon>Rhabditoidea</taxon>
        <taxon>Rhabditidae</taxon>
        <taxon>Peloderinae</taxon>
        <taxon>Caenorhabditis</taxon>
    </lineage>
</organism>
<dbReference type="OrthoDB" id="6285196at2759"/>
<feature type="compositionally biased region" description="Basic and acidic residues" evidence="4">
    <location>
        <begin position="538"/>
        <end position="548"/>
    </location>
</feature>
<evidence type="ECO:0000256" key="3">
    <source>
        <dbReference type="SAM" id="Coils"/>
    </source>
</evidence>
<dbReference type="PROSITE" id="PS50003">
    <property type="entry name" value="PH_DOMAIN"/>
    <property type="match status" value="2"/>
</dbReference>
<dbReference type="SMART" id="SM00139">
    <property type="entry name" value="MyTH4"/>
    <property type="match status" value="1"/>
</dbReference>
<dbReference type="PANTHER" id="PTHR22903">
    <property type="entry name" value="PLEKHH PROTEIN"/>
    <property type="match status" value="1"/>
</dbReference>
<dbReference type="Pfam" id="PF21989">
    <property type="entry name" value="RA_2"/>
    <property type="match status" value="1"/>
</dbReference>
<dbReference type="SMART" id="SM00233">
    <property type="entry name" value="PH"/>
    <property type="match status" value="2"/>
</dbReference>
<dbReference type="SMART" id="SM00295">
    <property type="entry name" value="B41"/>
    <property type="match status" value="1"/>
</dbReference>
<dbReference type="Gene3D" id="1.25.40.530">
    <property type="entry name" value="MyTH4 domain"/>
    <property type="match status" value="1"/>
</dbReference>
<feature type="region of interest" description="Disordered" evidence="4">
    <location>
        <begin position="522"/>
        <end position="549"/>
    </location>
</feature>
<dbReference type="Gene3D" id="3.10.20.90">
    <property type="entry name" value="Phosphatidylinositol 3-kinase Catalytic Subunit, Chain A, domain 1"/>
    <property type="match status" value="1"/>
</dbReference>
<protein>
    <submittedName>
        <fullName evidence="8">Uncharacterized protein</fullName>
    </submittedName>
</protein>
<feature type="compositionally biased region" description="Polar residues" evidence="4">
    <location>
        <begin position="528"/>
        <end position="537"/>
    </location>
</feature>
<feature type="region of interest" description="Disordered" evidence="4">
    <location>
        <begin position="252"/>
        <end position="312"/>
    </location>
</feature>
<dbReference type="InterPro" id="IPR038185">
    <property type="entry name" value="MyTH4_dom_sf"/>
</dbReference>
<dbReference type="InterPro" id="IPR011993">
    <property type="entry name" value="PH-like_dom_sf"/>
</dbReference>
<feature type="compositionally biased region" description="Low complexity" evidence="4">
    <location>
        <begin position="270"/>
        <end position="279"/>
    </location>
</feature>
<evidence type="ECO:0000313" key="8">
    <source>
        <dbReference type="EMBL" id="CAB3397185.1"/>
    </source>
</evidence>
<feature type="compositionally biased region" description="Polar residues" evidence="4">
    <location>
        <begin position="334"/>
        <end position="348"/>
    </location>
</feature>
<dbReference type="InterPro" id="IPR001849">
    <property type="entry name" value="PH_domain"/>
</dbReference>
<comment type="caution">
    <text evidence="8">The sequence shown here is derived from an EMBL/GenBank/DDBJ whole genome shotgun (WGS) entry which is preliminary data.</text>
</comment>
<feature type="region of interest" description="Disordered" evidence="4">
    <location>
        <begin position="330"/>
        <end position="349"/>
    </location>
</feature>
<feature type="region of interest" description="Disordered" evidence="4">
    <location>
        <begin position="71"/>
        <end position="161"/>
    </location>
</feature>
<sequence>MGDSSSPSPLRSPEDEELLAKSSRIRLWVSKRMKELEEQNERLRAQNLRCTTQLQMLRSFTEKSRQIRADMEMSRSITGTLPVLRDENRTSDDSGLTSDDADRRQMSASISECTPRVQRKGAARACAAKNGSHGSSTSESSPCEEDGKPMPLPRRIPPSMERDSLNSYVDDYEFDVEESSFEEVVRKGSKSYADYVNLQECVAIKDDHVQYSEIVKQRSVEREQPPIPPSHQSRNWETRLIHAAEKCLSMAEGADSEGTSNGPSASPYHVSNVSQVSSSHRTESPGSRKSKMSRHSSPRTPMSHHSTDEGSAYAVRDLCIPQGSDYYIPPDATSRYSGGSPNPRTSLIPSRETMEKAGYWTHLTDSRIKSLKRRFVILKNGYLSFYKNCKNGNRDEEPTMRINLNEIRSVVKIEQQGAAYAFQLITSTDKMSFMTESEKTTHEWVTIISAAIKASTLRDMASRATPIDSSISGWLTRVRCGHSKKIFAALVNQKLMFFKNANDLVPNGFLCLQGATIREKHDGMEDYSGSSDEQLETTQEHPNSRKNNDSLCIQIANEDPVYLILRGSEEKEKWLYFLKSASGDAALCGTSFEILIQRMMAENIENDSTMWKDLLLTSVEDIPKDTLTTVEPGEKKKTLEISKACHLFVSVLMRPQATQYHVDLAQNIISTAVQHEFIKNEVYSQLIRLTSGTMPYGLQGWKLLALAIPIFLPKQYALLWLLKRHIRRWADSPADSDEARMAVFCESALDRCLRVGGRLEGPSRLEVTSILTRDVTKTKFPHSISVRLPNSEYQIVEFDGSTEIGQCLSSLCLKLGMRPALLSGYALYMDDPVTRTYQLLKGKQKLCDALSIWETRSRDSHRGRVSADCTAALSLRMRHYWSHLTSTETPIERQFLVWRSAEEIVLGRIPLSNQLCDSLAALYAQLAFGDSPTQYLSDQQFEFISQRCYPQKMLDVACIKSLRAQIHTNWSELQGMTEQEAIRLIIQVLTKWPLFGADLHEAAMRTSNERKVYLALTDNTITIIDRRHFDVIRTIPYSTLSTFGQFQTDFMLTIMRPLNHGSHPDEAPKERLTFSMSKNEIEQVTLHLAEYIRCQKLVWKVSK</sequence>
<dbReference type="CDD" id="cd17094">
    <property type="entry name" value="FERM_F1_Max1_like"/>
    <property type="match status" value="1"/>
</dbReference>
<dbReference type="InterPro" id="IPR035963">
    <property type="entry name" value="FERM_2"/>
</dbReference>
<keyword evidence="1" id="KW-0677">Repeat</keyword>
<feature type="domain" description="MyTH4" evidence="7">
    <location>
        <begin position="617"/>
        <end position="771"/>
    </location>
</feature>
<dbReference type="Gene3D" id="2.30.29.30">
    <property type="entry name" value="Pleckstrin-homology domain (PH domain)/Phosphotyrosine-binding domain (PTB)"/>
    <property type="match status" value="2"/>
</dbReference>
<feature type="coiled-coil region" evidence="3">
    <location>
        <begin position="26"/>
        <end position="53"/>
    </location>
</feature>
<accession>A0A8S1EAU8</accession>
<feature type="domain" description="FERM" evidence="6">
    <location>
        <begin position="782"/>
        <end position="1099"/>
    </location>
</feature>
<gene>
    <name evidence="8" type="ORF">CBOVIS_LOCUS639</name>
</gene>
<dbReference type="PROSITE" id="PS51016">
    <property type="entry name" value="MYTH4"/>
    <property type="match status" value="1"/>
</dbReference>
<feature type="region of interest" description="Disordered" evidence="4">
    <location>
        <begin position="217"/>
        <end position="236"/>
    </location>
</feature>
<feature type="compositionally biased region" description="Basic residues" evidence="4">
    <location>
        <begin position="288"/>
        <end position="297"/>
    </location>
</feature>
<feature type="domain" description="PH" evidence="5">
    <location>
        <begin position="353"/>
        <end position="453"/>
    </location>
</feature>
<dbReference type="CDD" id="cd14473">
    <property type="entry name" value="FERM_B-lobe"/>
    <property type="match status" value="1"/>
</dbReference>
<evidence type="ECO:0000259" key="5">
    <source>
        <dbReference type="PROSITE" id="PS50003"/>
    </source>
</evidence>
<dbReference type="InterPro" id="IPR019749">
    <property type="entry name" value="Band_41_domain"/>
</dbReference>
<dbReference type="PROSITE" id="PS50057">
    <property type="entry name" value="FERM_3"/>
    <property type="match status" value="1"/>
</dbReference>
<proteinExistence type="predicted"/>
<dbReference type="GO" id="GO:0005856">
    <property type="term" value="C:cytoskeleton"/>
    <property type="evidence" value="ECO:0007669"/>
    <property type="project" value="InterPro"/>
</dbReference>
<dbReference type="Gene3D" id="1.20.80.10">
    <property type="match status" value="1"/>
</dbReference>
<evidence type="ECO:0000259" key="7">
    <source>
        <dbReference type="PROSITE" id="PS51016"/>
    </source>
</evidence>
<name>A0A8S1EAU8_9PELO</name>
<evidence type="ECO:0000259" key="6">
    <source>
        <dbReference type="PROSITE" id="PS50057"/>
    </source>
</evidence>
<dbReference type="Pfam" id="PF00373">
    <property type="entry name" value="FERM_M"/>
    <property type="match status" value="1"/>
</dbReference>
<dbReference type="AlphaFoldDB" id="A0A8S1EAU8"/>
<feature type="domain" description="PH" evidence="5">
    <location>
        <begin position="468"/>
        <end position="583"/>
    </location>
</feature>
<dbReference type="Proteomes" id="UP000494206">
    <property type="component" value="Unassembled WGS sequence"/>
</dbReference>
<evidence type="ECO:0000313" key="9">
    <source>
        <dbReference type="Proteomes" id="UP000494206"/>
    </source>
</evidence>
<evidence type="ECO:0000256" key="2">
    <source>
        <dbReference type="ARBA" id="ARBA00023054"/>
    </source>
</evidence>
<reference evidence="8 9" key="1">
    <citation type="submission" date="2020-04" db="EMBL/GenBank/DDBJ databases">
        <authorList>
            <person name="Laetsch R D."/>
            <person name="Stevens L."/>
            <person name="Kumar S."/>
            <person name="Blaxter L. M."/>
        </authorList>
    </citation>
    <scope>NUCLEOTIDE SEQUENCE [LARGE SCALE GENOMIC DNA]</scope>
</reference>
<dbReference type="SUPFAM" id="SSF47031">
    <property type="entry name" value="Second domain of FERM"/>
    <property type="match status" value="1"/>
</dbReference>
<dbReference type="InterPro" id="IPR019748">
    <property type="entry name" value="FERM_central"/>
</dbReference>
<dbReference type="Pfam" id="PF00784">
    <property type="entry name" value="MyTH4"/>
    <property type="match status" value="1"/>
</dbReference>
<evidence type="ECO:0000256" key="4">
    <source>
        <dbReference type="SAM" id="MobiDB-lite"/>
    </source>
</evidence>
<feature type="compositionally biased region" description="Low complexity" evidence="4">
    <location>
        <begin position="132"/>
        <end position="141"/>
    </location>
</feature>
<dbReference type="PANTHER" id="PTHR22903:SF8">
    <property type="entry name" value="MAX-1A"/>
    <property type="match status" value="1"/>
</dbReference>